<reference evidence="2 3" key="1">
    <citation type="submission" date="2017-05" db="EMBL/GenBank/DDBJ databases">
        <title>Complete and WGS of Bordetella genogroups.</title>
        <authorList>
            <person name="Spilker T."/>
            <person name="LiPuma J."/>
        </authorList>
    </citation>
    <scope>NUCLEOTIDE SEQUENCE [LARGE SCALE GENOMIC DNA]</scope>
    <source>
        <strain evidence="2 3">AU9919</strain>
    </source>
</reference>
<keyword evidence="1" id="KW-0472">Membrane</keyword>
<gene>
    <name evidence="2" type="ORF">CAL20_02960</name>
</gene>
<evidence type="ECO:0000256" key="1">
    <source>
        <dbReference type="SAM" id="Phobius"/>
    </source>
</evidence>
<evidence type="ECO:0000313" key="2">
    <source>
        <dbReference type="EMBL" id="OZI64627.1"/>
    </source>
</evidence>
<dbReference type="EMBL" id="NEVQ01000003">
    <property type="protein sequence ID" value="OZI64627.1"/>
    <property type="molecule type" value="Genomic_DNA"/>
</dbReference>
<organism evidence="2 3">
    <name type="scientific">Bordetella genomosp. 4</name>
    <dbReference type="NCBI Taxonomy" id="463044"/>
    <lineage>
        <taxon>Bacteria</taxon>
        <taxon>Pseudomonadati</taxon>
        <taxon>Pseudomonadota</taxon>
        <taxon>Betaproteobacteria</taxon>
        <taxon>Burkholderiales</taxon>
        <taxon>Alcaligenaceae</taxon>
        <taxon>Bordetella</taxon>
    </lineage>
</organism>
<proteinExistence type="predicted"/>
<dbReference type="Proteomes" id="UP000216885">
    <property type="component" value="Unassembled WGS sequence"/>
</dbReference>
<keyword evidence="1" id="KW-1133">Transmembrane helix</keyword>
<protein>
    <submittedName>
        <fullName evidence="2">Uncharacterized protein</fullName>
    </submittedName>
</protein>
<feature type="transmembrane region" description="Helical" evidence="1">
    <location>
        <begin position="65"/>
        <end position="82"/>
    </location>
</feature>
<sequence length="88" mass="9663">MTWETHQITAIVNLAICIAICGSCICRLTHVGKHDLARRARYALMVGGSVTCGLQPVLFGQWPSVATTVFAGCILLNMMINASRWRRS</sequence>
<dbReference type="AlphaFoldDB" id="A0A261USV5"/>
<accession>A0A261USV5</accession>
<keyword evidence="1" id="KW-0812">Transmembrane</keyword>
<name>A0A261USV5_9BORD</name>
<keyword evidence="3" id="KW-1185">Reference proteome</keyword>
<feature type="transmembrane region" description="Helical" evidence="1">
    <location>
        <begin position="6"/>
        <end position="28"/>
    </location>
</feature>
<evidence type="ECO:0000313" key="3">
    <source>
        <dbReference type="Proteomes" id="UP000216885"/>
    </source>
</evidence>
<comment type="caution">
    <text evidence="2">The sequence shown here is derived from an EMBL/GenBank/DDBJ whole genome shotgun (WGS) entry which is preliminary data.</text>
</comment>